<evidence type="ECO:0000313" key="2">
    <source>
        <dbReference type="Proteomes" id="UP000828390"/>
    </source>
</evidence>
<sequence>MAWKVNLYRGYIAICHPDEHHLNMVTMVTLSSSRHGLWTHRPSIRNIFMF</sequence>
<dbReference type="AlphaFoldDB" id="A0A9D4J2H2"/>
<name>A0A9D4J2H2_DREPO</name>
<organism evidence="1 2">
    <name type="scientific">Dreissena polymorpha</name>
    <name type="common">Zebra mussel</name>
    <name type="synonym">Mytilus polymorpha</name>
    <dbReference type="NCBI Taxonomy" id="45954"/>
    <lineage>
        <taxon>Eukaryota</taxon>
        <taxon>Metazoa</taxon>
        <taxon>Spiralia</taxon>
        <taxon>Lophotrochozoa</taxon>
        <taxon>Mollusca</taxon>
        <taxon>Bivalvia</taxon>
        <taxon>Autobranchia</taxon>
        <taxon>Heteroconchia</taxon>
        <taxon>Euheterodonta</taxon>
        <taxon>Imparidentia</taxon>
        <taxon>Neoheterodontei</taxon>
        <taxon>Myida</taxon>
        <taxon>Dreissenoidea</taxon>
        <taxon>Dreissenidae</taxon>
        <taxon>Dreissena</taxon>
    </lineage>
</organism>
<proteinExistence type="predicted"/>
<evidence type="ECO:0000313" key="1">
    <source>
        <dbReference type="EMBL" id="KAH3795935.1"/>
    </source>
</evidence>
<reference evidence="1" key="2">
    <citation type="submission" date="2020-11" db="EMBL/GenBank/DDBJ databases">
        <authorList>
            <person name="McCartney M.A."/>
            <person name="Auch B."/>
            <person name="Kono T."/>
            <person name="Mallez S."/>
            <person name="Becker A."/>
            <person name="Gohl D.M."/>
            <person name="Silverstein K.A.T."/>
            <person name="Koren S."/>
            <person name="Bechman K.B."/>
            <person name="Herman A."/>
            <person name="Abrahante J.E."/>
            <person name="Garbe J."/>
        </authorList>
    </citation>
    <scope>NUCLEOTIDE SEQUENCE</scope>
    <source>
        <strain evidence="1">Duluth1</strain>
        <tissue evidence="1">Whole animal</tissue>
    </source>
</reference>
<keyword evidence="2" id="KW-1185">Reference proteome</keyword>
<dbReference type="Proteomes" id="UP000828390">
    <property type="component" value="Unassembled WGS sequence"/>
</dbReference>
<accession>A0A9D4J2H2</accession>
<dbReference type="EMBL" id="JAIWYP010000007">
    <property type="protein sequence ID" value="KAH3795935.1"/>
    <property type="molecule type" value="Genomic_DNA"/>
</dbReference>
<comment type="caution">
    <text evidence="1">The sequence shown here is derived from an EMBL/GenBank/DDBJ whole genome shotgun (WGS) entry which is preliminary data.</text>
</comment>
<gene>
    <name evidence="1" type="ORF">DPMN_149497</name>
</gene>
<protein>
    <submittedName>
        <fullName evidence="1">Uncharacterized protein</fullName>
    </submittedName>
</protein>
<reference evidence="1" key="1">
    <citation type="journal article" date="2019" name="bioRxiv">
        <title>The Genome of the Zebra Mussel, Dreissena polymorpha: A Resource for Invasive Species Research.</title>
        <authorList>
            <person name="McCartney M.A."/>
            <person name="Auch B."/>
            <person name="Kono T."/>
            <person name="Mallez S."/>
            <person name="Zhang Y."/>
            <person name="Obille A."/>
            <person name="Becker A."/>
            <person name="Abrahante J.E."/>
            <person name="Garbe J."/>
            <person name="Badalamenti J.P."/>
            <person name="Herman A."/>
            <person name="Mangelson H."/>
            <person name="Liachko I."/>
            <person name="Sullivan S."/>
            <person name="Sone E.D."/>
            <person name="Koren S."/>
            <person name="Silverstein K.A.T."/>
            <person name="Beckman K.B."/>
            <person name="Gohl D.M."/>
        </authorList>
    </citation>
    <scope>NUCLEOTIDE SEQUENCE</scope>
    <source>
        <strain evidence="1">Duluth1</strain>
        <tissue evidence="1">Whole animal</tissue>
    </source>
</reference>